<name>A0A2U8GQ08_9RHOO</name>
<gene>
    <name evidence="1" type="ORF">CEW83_11295</name>
</gene>
<dbReference type="InterPro" id="IPR045397">
    <property type="entry name" value="TumE-like"/>
</dbReference>
<dbReference type="Pfam" id="PF20126">
    <property type="entry name" value="TumE"/>
    <property type="match status" value="1"/>
</dbReference>
<evidence type="ECO:0000313" key="2">
    <source>
        <dbReference type="Proteomes" id="UP000244930"/>
    </source>
</evidence>
<dbReference type="EMBL" id="CP022187">
    <property type="protein sequence ID" value="AWI75727.1"/>
    <property type="molecule type" value="Genomic_DNA"/>
</dbReference>
<protein>
    <submittedName>
        <fullName evidence="1">Uncharacterized protein</fullName>
    </submittedName>
</protein>
<evidence type="ECO:0000313" key="1">
    <source>
        <dbReference type="EMBL" id="AWI75727.1"/>
    </source>
</evidence>
<dbReference type="Proteomes" id="UP000244930">
    <property type="component" value="Chromosome"/>
</dbReference>
<sequence length="124" mass="13514">MNLHTELLDHITARFGERLQGAPQLTQDALTLSLDNGVQLTIRYAATDAYSLRWTCQAVGKQVEMGIDTAPTHPTLATHPNHLHLADGRAVADPLTRTDASPADNLSALIEALLRDPQLDFPQP</sequence>
<proteinExistence type="predicted"/>
<dbReference type="AlphaFoldDB" id="A0A2U8GQ08"/>
<dbReference type="RefSeq" id="WP_108949432.1">
    <property type="nucleotide sequence ID" value="NZ_CP022187.1"/>
</dbReference>
<dbReference type="KEGG" id="acom:CEW83_11295"/>
<accession>A0A2U8GQ08</accession>
<keyword evidence="2" id="KW-1185">Reference proteome</keyword>
<organism evidence="1 2">
    <name type="scientific">Parazoarcus communis</name>
    <dbReference type="NCBI Taxonomy" id="41977"/>
    <lineage>
        <taxon>Bacteria</taxon>
        <taxon>Pseudomonadati</taxon>
        <taxon>Pseudomonadota</taxon>
        <taxon>Betaproteobacteria</taxon>
        <taxon>Rhodocyclales</taxon>
        <taxon>Zoogloeaceae</taxon>
        <taxon>Parazoarcus</taxon>
    </lineage>
</organism>
<reference evidence="1 2" key="1">
    <citation type="submission" date="2017-06" db="EMBL/GenBank/DDBJ databases">
        <title>Azoarcus.</title>
        <authorList>
            <person name="Woo J.-H."/>
            <person name="Kim H.-S."/>
        </authorList>
    </citation>
    <scope>NUCLEOTIDE SEQUENCE [LARGE SCALE GENOMIC DNA]</scope>
    <source>
        <strain evidence="1 2">TSPY31</strain>
    </source>
</reference>